<evidence type="ECO:0008006" key="8">
    <source>
        <dbReference type="Google" id="ProtNLM"/>
    </source>
</evidence>
<evidence type="ECO:0000313" key="6">
    <source>
        <dbReference type="EMBL" id="KAJ8314977.1"/>
    </source>
</evidence>
<dbReference type="InterPro" id="IPR036259">
    <property type="entry name" value="MFS_trans_sf"/>
</dbReference>
<dbReference type="SUPFAM" id="SSF103473">
    <property type="entry name" value="MFS general substrate transporter"/>
    <property type="match status" value="1"/>
</dbReference>
<keyword evidence="3 5" id="KW-1133">Transmembrane helix</keyword>
<protein>
    <recommendedName>
        <fullName evidence="8">Major facilitator superfamily (MFS) profile domain-containing protein</fullName>
    </recommendedName>
</protein>
<keyword evidence="4 5" id="KW-0472">Membrane</keyword>
<dbReference type="Proteomes" id="UP001217089">
    <property type="component" value="Unassembled WGS sequence"/>
</dbReference>
<feature type="transmembrane region" description="Helical" evidence="5">
    <location>
        <begin position="67"/>
        <end position="91"/>
    </location>
</feature>
<proteinExistence type="predicted"/>
<name>A0ABQ9FCD1_TEGGR</name>
<accession>A0ABQ9FCD1</accession>
<comment type="caution">
    <text evidence="6">The sequence shown here is derived from an EMBL/GenBank/DDBJ whole genome shotgun (WGS) entry which is preliminary data.</text>
</comment>
<keyword evidence="7" id="KW-1185">Reference proteome</keyword>
<evidence type="ECO:0000313" key="7">
    <source>
        <dbReference type="Proteomes" id="UP001217089"/>
    </source>
</evidence>
<evidence type="ECO:0000256" key="2">
    <source>
        <dbReference type="ARBA" id="ARBA00022692"/>
    </source>
</evidence>
<evidence type="ECO:0000256" key="5">
    <source>
        <dbReference type="SAM" id="Phobius"/>
    </source>
</evidence>
<dbReference type="EMBL" id="JARBDR010000337">
    <property type="protein sequence ID" value="KAJ8314977.1"/>
    <property type="molecule type" value="Genomic_DNA"/>
</dbReference>
<organism evidence="6 7">
    <name type="scientific">Tegillarca granosa</name>
    <name type="common">Malaysian cockle</name>
    <name type="synonym">Anadara granosa</name>
    <dbReference type="NCBI Taxonomy" id="220873"/>
    <lineage>
        <taxon>Eukaryota</taxon>
        <taxon>Metazoa</taxon>
        <taxon>Spiralia</taxon>
        <taxon>Lophotrochozoa</taxon>
        <taxon>Mollusca</taxon>
        <taxon>Bivalvia</taxon>
        <taxon>Autobranchia</taxon>
        <taxon>Pteriomorphia</taxon>
        <taxon>Arcoida</taxon>
        <taxon>Arcoidea</taxon>
        <taxon>Arcidae</taxon>
        <taxon>Tegillarca</taxon>
    </lineage>
</organism>
<gene>
    <name evidence="6" type="ORF">KUTeg_007127</name>
</gene>
<dbReference type="Gene3D" id="1.20.1250.20">
    <property type="entry name" value="MFS general substrate transporter like domains"/>
    <property type="match status" value="1"/>
</dbReference>
<evidence type="ECO:0000256" key="1">
    <source>
        <dbReference type="ARBA" id="ARBA00004141"/>
    </source>
</evidence>
<evidence type="ECO:0000256" key="3">
    <source>
        <dbReference type="ARBA" id="ARBA00022989"/>
    </source>
</evidence>
<comment type="subcellular location">
    <subcellularLocation>
        <location evidence="1">Membrane</location>
        <topology evidence="1">Multi-pass membrane protein</topology>
    </subcellularLocation>
</comment>
<reference evidence="6 7" key="1">
    <citation type="submission" date="2022-12" db="EMBL/GenBank/DDBJ databases">
        <title>Chromosome-level genome of Tegillarca granosa.</title>
        <authorList>
            <person name="Kim J."/>
        </authorList>
    </citation>
    <scope>NUCLEOTIDE SEQUENCE [LARGE SCALE GENOMIC DNA]</scope>
    <source>
        <strain evidence="6">Teg-2019</strain>
        <tissue evidence="6">Adductor muscle</tissue>
    </source>
</reference>
<dbReference type="PANTHER" id="PTHR24064">
    <property type="entry name" value="SOLUTE CARRIER FAMILY 22 MEMBER"/>
    <property type="match status" value="1"/>
</dbReference>
<evidence type="ECO:0000256" key="4">
    <source>
        <dbReference type="ARBA" id="ARBA00023136"/>
    </source>
</evidence>
<keyword evidence="2 5" id="KW-0812">Transmembrane</keyword>
<sequence length="110" mass="11903">MVTGDMLALKITLAMIDKFMNAASYGIIYLCAAEIFPTVVRNAGVGVSSMSARIRGMLAPQVLKLNAIWIPLPMIIFGGMSILARVLALLIPETVGKRLPQTIEDITKSR</sequence>